<dbReference type="NCBIfam" id="TIGR00738">
    <property type="entry name" value="rrf2_super"/>
    <property type="match status" value="1"/>
</dbReference>
<comment type="caution">
    <text evidence="1">The sequence shown here is derived from an EMBL/GenBank/DDBJ whole genome shotgun (WGS) entry which is preliminary data.</text>
</comment>
<dbReference type="PROSITE" id="PS01332">
    <property type="entry name" value="HTH_RRF2_1"/>
    <property type="match status" value="1"/>
</dbReference>
<organism evidence="1 2">
    <name type="scientific">Elstera cyanobacteriorum</name>
    <dbReference type="NCBI Taxonomy" id="2022747"/>
    <lineage>
        <taxon>Bacteria</taxon>
        <taxon>Pseudomonadati</taxon>
        <taxon>Pseudomonadota</taxon>
        <taxon>Alphaproteobacteria</taxon>
        <taxon>Rhodospirillales</taxon>
        <taxon>Rhodospirillaceae</taxon>
        <taxon>Elstera</taxon>
    </lineage>
</organism>
<dbReference type="Pfam" id="PF02082">
    <property type="entry name" value="Rrf2"/>
    <property type="match status" value="1"/>
</dbReference>
<sequence>MIIVSKLADYAVVLAVQLGHMGQNLGPLAGLTQASTADLAEATKLPGATVAKVLKALNRAGIVSAARGAGGGYRLARSPADLTVAEVIAAIDGPLGMTECAGDADHDSCTHMSYCATKPHWARITLAVQAALGAVTVEDMMAPPFMPAVSASRPAPSLALGADAS</sequence>
<dbReference type="InterPro" id="IPR000944">
    <property type="entry name" value="Tscrpt_reg_Rrf2"/>
</dbReference>
<dbReference type="Gene3D" id="1.10.10.10">
    <property type="entry name" value="Winged helix-like DNA-binding domain superfamily/Winged helix DNA-binding domain"/>
    <property type="match status" value="1"/>
</dbReference>
<dbReference type="PROSITE" id="PS51197">
    <property type="entry name" value="HTH_RRF2_2"/>
    <property type="match status" value="1"/>
</dbReference>
<dbReference type="GO" id="GO:0003700">
    <property type="term" value="F:DNA-binding transcription factor activity"/>
    <property type="evidence" value="ECO:0007669"/>
    <property type="project" value="TreeGrafter"/>
</dbReference>
<dbReference type="Proteomes" id="UP000216361">
    <property type="component" value="Unassembled WGS sequence"/>
</dbReference>
<dbReference type="EMBL" id="NOXS01000025">
    <property type="protein sequence ID" value="OYQ20997.1"/>
    <property type="molecule type" value="Genomic_DNA"/>
</dbReference>
<dbReference type="NCBIfam" id="TIGR02944">
    <property type="entry name" value="suf_reg_Xantho"/>
    <property type="match status" value="1"/>
</dbReference>
<evidence type="ECO:0000313" key="1">
    <source>
        <dbReference type="EMBL" id="OYQ20997.1"/>
    </source>
</evidence>
<dbReference type="InterPro" id="IPR014290">
    <property type="entry name" value="SUF_FeS_clus_asmbl_reg"/>
</dbReference>
<dbReference type="PANTHER" id="PTHR33221:SF2">
    <property type="entry name" value="TRANSCRIPTIONAL REGULATOR"/>
    <property type="match status" value="1"/>
</dbReference>
<accession>A0A255XVG4</accession>
<dbReference type="InterPro" id="IPR036388">
    <property type="entry name" value="WH-like_DNA-bd_sf"/>
</dbReference>
<dbReference type="SUPFAM" id="SSF46785">
    <property type="entry name" value="Winged helix' DNA-binding domain"/>
    <property type="match status" value="1"/>
</dbReference>
<proteinExistence type="predicted"/>
<dbReference type="AlphaFoldDB" id="A0A255XVG4"/>
<dbReference type="GO" id="GO:0005829">
    <property type="term" value="C:cytosol"/>
    <property type="evidence" value="ECO:0007669"/>
    <property type="project" value="TreeGrafter"/>
</dbReference>
<name>A0A255XVG4_9PROT</name>
<dbReference type="PANTHER" id="PTHR33221">
    <property type="entry name" value="WINGED HELIX-TURN-HELIX TRANSCRIPTIONAL REGULATOR, RRF2 FAMILY"/>
    <property type="match status" value="1"/>
</dbReference>
<reference evidence="1 2" key="1">
    <citation type="submission" date="2017-07" db="EMBL/GenBank/DDBJ databases">
        <title>Elstera cyanobacteriorum sp. nov., a novel bacterium isolated from cyanobacterial aggregates in a eutrophic lake.</title>
        <authorList>
            <person name="Cai H."/>
        </authorList>
    </citation>
    <scope>NUCLEOTIDE SEQUENCE [LARGE SCALE GENOMIC DNA]</scope>
    <source>
        <strain evidence="1 2">TH019</strain>
    </source>
</reference>
<keyword evidence="2" id="KW-1185">Reference proteome</keyword>
<dbReference type="RefSeq" id="WP_094407579.1">
    <property type="nucleotide sequence ID" value="NZ_BMJZ01000007.1"/>
</dbReference>
<protein>
    <submittedName>
        <fullName evidence="1">SUF system Fe-S cluster assembly regulator</fullName>
    </submittedName>
</protein>
<dbReference type="OrthoDB" id="9808360at2"/>
<dbReference type="InterPro" id="IPR030489">
    <property type="entry name" value="TR_Rrf2-type_CS"/>
</dbReference>
<dbReference type="InterPro" id="IPR036390">
    <property type="entry name" value="WH_DNA-bd_sf"/>
</dbReference>
<evidence type="ECO:0000313" key="2">
    <source>
        <dbReference type="Proteomes" id="UP000216361"/>
    </source>
</evidence>
<gene>
    <name evidence="1" type="ORF">CHR90_03445</name>
</gene>